<sequence>MRQAPGPLQLLPHRWRAATLASRGAMAGRHQEEGDPAAGLRKDIKLPSSSAWCGGTILSDRWILSAAHCSPTPIRLCGARRRLENNTAPDSVRARVRCGPADPARIAYTGPPALRLRHQPAAHQAGQPRLP</sequence>
<organism evidence="3 4">
    <name type="scientific">Macrostomum lignano</name>
    <dbReference type="NCBI Taxonomy" id="282301"/>
    <lineage>
        <taxon>Eukaryota</taxon>
        <taxon>Metazoa</taxon>
        <taxon>Spiralia</taxon>
        <taxon>Lophotrochozoa</taxon>
        <taxon>Platyhelminthes</taxon>
        <taxon>Rhabditophora</taxon>
        <taxon>Macrostomorpha</taxon>
        <taxon>Macrostomida</taxon>
        <taxon>Macrostomidae</taxon>
        <taxon>Macrostomum</taxon>
    </lineage>
</organism>
<dbReference type="InterPro" id="IPR001254">
    <property type="entry name" value="Trypsin_dom"/>
</dbReference>
<dbReference type="Proteomes" id="UP000095280">
    <property type="component" value="Unplaced"/>
</dbReference>
<dbReference type="AlphaFoldDB" id="A0A1I8FEN4"/>
<feature type="region of interest" description="Disordered" evidence="1">
    <location>
        <begin position="21"/>
        <end position="42"/>
    </location>
</feature>
<protein>
    <submittedName>
        <fullName evidence="4">Peptidase S1 domain-containing protein</fullName>
    </submittedName>
</protein>
<feature type="domain" description="Peptidase S1" evidence="2">
    <location>
        <begin position="47"/>
        <end position="72"/>
    </location>
</feature>
<evidence type="ECO:0000313" key="3">
    <source>
        <dbReference type="Proteomes" id="UP000095280"/>
    </source>
</evidence>
<dbReference type="WBParaSite" id="maker-unitig_31660-snap-gene-0.4-mRNA-1">
    <property type="protein sequence ID" value="maker-unitig_31660-snap-gene-0.4-mRNA-1"/>
    <property type="gene ID" value="maker-unitig_31660-snap-gene-0.4"/>
</dbReference>
<dbReference type="Gene3D" id="2.40.10.10">
    <property type="entry name" value="Trypsin-like serine proteases"/>
    <property type="match status" value="1"/>
</dbReference>
<evidence type="ECO:0000313" key="4">
    <source>
        <dbReference type="WBParaSite" id="maker-unitig_31660-snap-gene-0.4-mRNA-1"/>
    </source>
</evidence>
<feature type="region of interest" description="Disordered" evidence="1">
    <location>
        <begin position="111"/>
        <end position="131"/>
    </location>
</feature>
<dbReference type="InterPro" id="IPR043504">
    <property type="entry name" value="Peptidase_S1_PA_chymotrypsin"/>
</dbReference>
<reference evidence="4" key="1">
    <citation type="submission" date="2016-11" db="UniProtKB">
        <authorList>
            <consortium name="WormBaseParasite"/>
        </authorList>
    </citation>
    <scope>IDENTIFICATION</scope>
</reference>
<dbReference type="InterPro" id="IPR009003">
    <property type="entry name" value="Peptidase_S1_PA"/>
</dbReference>
<dbReference type="Pfam" id="PF00089">
    <property type="entry name" value="Trypsin"/>
    <property type="match status" value="1"/>
</dbReference>
<evidence type="ECO:0000259" key="2">
    <source>
        <dbReference type="Pfam" id="PF00089"/>
    </source>
</evidence>
<name>A0A1I8FEN4_9PLAT</name>
<proteinExistence type="predicted"/>
<evidence type="ECO:0000256" key="1">
    <source>
        <dbReference type="SAM" id="MobiDB-lite"/>
    </source>
</evidence>
<dbReference type="GO" id="GO:0006508">
    <property type="term" value="P:proteolysis"/>
    <property type="evidence" value="ECO:0007669"/>
    <property type="project" value="InterPro"/>
</dbReference>
<dbReference type="SUPFAM" id="SSF50494">
    <property type="entry name" value="Trypsin-like serine proteases"/>
    <property type="match status" value="1"/>
</dbReference>
<dbReference type="GO" id="GO:0004252">
    <property type="term" value="F:serine-type endopeptidase activity"/>
    <property type="evidence" value="ECO:0007669"/>
    <property type="project" value="InterPro"/>
</dbReference>
<accession>A0A1I8FEN4</accession>
<keyword evidence="3" id="KW-1185">Reference proteome</keyword>